<protein>
    <submittedName>
        <fullName evidence="1">Uncharacterized protein</fullName>
    </submittedName>
</protein>
<reference evidence="1 2" key="1">
    <citation type="journal article" date="2022" name="Nat. Plants">
        <title>Genomes of leafy and leafless Platanthera orchids illuminate the evolution of mycoheterotrophy.</title>
        <authorList>
            <person name="Li M.H."/>
            <person name="Liu K.W."/>
            <person name="Li Z."/>
            <person name="Lu H.C."/>
            <person name="Ye Q.L."/>
            <person name="Zhang D."/>
            <person name="Wang J.Y."/>
            <person name="Li Y.F."/>
            <person name="Zhong Z.M."/>
            <person name="Liu X."/>
            <person name="Yu X."/>
            <person name="Liu D.K."/>
            <person name="Tu X.D."/>
            <person name="Liu B."/>
            <person name="Hao Y."/>
            <person name="Liao X.Y."/>
            <person name="Jiang Y.T."/>
            <person name="Sun W.H."/>
            <person name="Chen J."/>
            <person name="Chen Y.Q."/>
            <person name="Ai Y."/>
            <person name="Zhai J.W."/>
            <person name="Wu S.S."/>
            <person name="Zhou Z."/>
            <person name="Hsiao Y.Y."/>
            <person name="Wu W.L."/>
            <person name="Chen Y.Y."/>
            <person name="Lin Y.F."/>
            <person name="Hsu J.L."/>
            <person name="Li C.Y."/>
            <person name="Wang Z.W."/>
            <person name="Zhao X."/>
            <person name="Zhong W.Y."/>
            <person name="Ma X.K."/>
            <person name="Ma L."/>
            <person name="Huang J."/>
            <person name="Chen G.Z."/>
            <person name="Huang M.Z."/>
            <person name="Huang L."/>
            <person name="Peng D.H."/>
            <person name="Luo Y.B."/>
            <person name="Zou S.Q."/>
            <person name="Chen S.P."/>
            <person name="Lan S."/>
            <person name="Tsai W.C."/>
            <person name="Van de Peer Y."/>
            <person name="Liu Z.J."/>
        </authorList>
    </citation>
    <scope>NUCLEOTIDE SEQUENCE [LARGE SCALE GENOMIC DNA]</scope>
    <source>
        <strain evidence="1">Lor287</strain>
    </source>
</reference>
<name>A0AAP0GFB4_9ASPA</name>
<dbReference type="AlphaFoldDB" id="A0AAP0GFB4"/>
<evidence type="ECO:0000313" key="2">
    <source>
        <dbReference type="Proteomes" id="UP001418222"/>
    </source>
</evidence>
<comment type="caution">
    <text evidence="1">The sequence shown here is derived from an EMBL/GenBank/DDBJ whole genome shotgun (WGS) entry which is preliminary data.</text>
</comment>
<proteinExistence type="predicted"/>
<evidence type="ECO:0000313" key="1">
    <source>
        <dbReference type="EMBL" id="KAK8956834.1"/>
    </source>
</evidence>
<dbReference type="Proteomes" id="UP001418222">
    <property type="component" value="Unassembled WGS sequence"/>
</dbReference>
<gene>
    <name evidence="1" type="ORF">KSP39_PZI000875</name>
</gene>
<keyword evidence="2" id="KW-1185">Reference proteome</keyword>
<dbReference type="EMBL" id="JBBWWQ010000001">
    <property type="protein sequence ID" value="KAK8956834.1"/>
    <property type="molecule type" value="Genomic_DNA"/>
</dbReference>
<organism evidence="1 2">
    <name type="scientific">Platanthera zijinensis</name>
    <dbReference type="NCBI Taxonomy" id="2320716"/>
    <lineage>
        <taxon>Eukaryota</taxon>
        <taxon>Viridiplantae</taxon>
        <taxon>Streptophyta</taxon>
        <taxon>Embryophyta</taxon>
        <taxon>Tracheophyta</taxon>
        <taxon>Spermatophyta</taxon>
        <taxon>Magnoliopsida</taxon>
        <taxon>Liliopsida</taxon>
        <taxon>Asparagales</taxon>
        <taxon>Orchidaceae</taxon>
        <taxon>Orchidoideae</taxon>
        <taxon>Orchideae</taxon>
        <taxon>Orchidinae</taxon>
        <taxon>Platanthera</taxon>
    </lineage>
</organism>
<accession>A0AAP0GFB4</accession>
<sequence length="119" mass="13751">MMSKLPLRYRKVQEKKLCSRVIGLQNFDLQQRMVSARRLRCLEHRVLVWGSKELCLWSCRLVEQDFAQTMQGTQQCSTSSRGTRVFSLSPIGRLAGRTRAPWTNRVSDNLAHPLAFDGR</sequence>